<sequence>MRRSESVFLLTRAEALERRQFLNRNRHFHPNCNGTDWNNGGNSRECGGGGDGDGGTEEVGGEMGSDVDHGRRFRRRGCGRNGGEKC</sequence>
<name>A0ABC8SM26_9AQUA</name>
<comment type="caution">
    <text evidence="2">The sequence shown here is derived from an EMBL/GenBank/DDBJ whole genome shotgun (WGS) entry which is preliminary data.</text>
</comment>
<proteinExistence type="predicted"/>
<feature type="region of interest" description="Disordered" evidence="1">
    <location>
        <begin position="27"/>
        <end position="86"/>
    </location>
</feature>
<evidence type="ECO:0000256" key="1">
    <source>
        <dbReference type="SAM" id="MobiDB-lite"/>
    </source>
</evidence>
<reference evidence="2 3" key="1">
    <citation type="submission" date="2024-02" db="EMBL/GenBank/DDBJ databases">
        <authorList>
            <person name="Vignale AGUSTIN F."/>
            <person name="Sosa J E."/>
            <person name="Modenutti C."/>
        </authorList>
    </citation>
    <scope>NUCLEOTIDE SEQUENCE [LARGE SCALE GENOMIC DNA]</scope>
</reference>
<dbReference type="AlphaFoldDB" id="A0ABC8SM26"/>
<protein>
    <submittedName>
        <fullName evidence="2">Uncharacterized protein</fullName>
    </submittedName>
</protein>
<organism evidence="2 3">
    <name type="scientific">Ilex paraguariensis</name>
    <name type="common">yerba mate</name>
    <dbReference type="NCBI Taxonomy" id="185542"/>
    <lineage>
        <taxon>Eukaryota</taxon>
        <taxon>Viridiplantae</taxon>
        <taxon>Streptophyta</taxon>
        <taxon>Embryophyta</taxon>
        <taxon>Tracheophyta</taxon>
        <taxon>Spermatophyta</taxon>
        <taxon>Magnoliopsida</taxon>
        <taxon>eudicotyledons</taxon>
        <taxon>Gunneridae</taxon>
        <taxon>Pentapetalae</taxon>
        <taxon>asterids</taxon>
        <taxon>campanulids</taxon>
        <taxon>Aquifoliales</taxon>
        <taxon>Aquifoliaceae</taxon>
        <taxon>Ilex</taxon>
    </lineage>
</organism>
<dbReference type="Proteomes" id="UP001642360">
    <property type="component" value="Unassembled WGS sequence"/>
</dbReference>
<accession>A0ABC8SM26</accession>
<evidence type="ECO:0000313" key="3">
    <source>
        <dbReference type="Proteomes" id="UP001642360"/>
    </source>
</evidence>
<evidence type="ECO:0000313" key="2">
    <source>
        <dbReference type="EMBL" id="CAK9155667.1"/>
    </source>
</evidence>
<gene>
    <name evidence="2" type="ORF">ILEXP_LOCUS24077</name>
</gene>
<keyword evidence="3" id="KW-1185">Reference proteome</keyword>
<dbReference type="EMBL" id="CAUOFW020002725">
    <property type="protein sequence ID" value="CAK9155667.1"/>
    <property type="molecule type" value="Genomic_DNA"/>
</dbReference>